<keyword evidence="2" id="KW-1185">Reference proteome</keyword>
<sequence length="115" mass="13054">MNPEIAANHPPAEFKAGRRMSQSTGVPVLNKEPVSPNKDEEGDSTELIHQSELDKKYLYEQVKKQQEHATRNQKYTNAELNRGPDPVRNGRLRQPSQFPSGIPKDTKMAMREAKN</sequence>
<reference evidence="1" key="1">
    <citation type="submission" date="2022-07" db="EMBL/GenBank/DDBJ databases">
        <title>Phylogenomic reconstructions and comparative analyses of Kickxellomycotina fungi.</title>
        <authorList>
            <person name="Reynolds N.K."/>
            <person name="Stajich J.E."/>
            <person name="Barry K."/>
            <person name="Grigoriev I.V."/>
            <person name="Crous P."/>
            <person name="Smith M.E."/>
        </authorList>
    </citation>
    <scope>NUCLEOTIDE SEQUENCE</scope>
    <source>
        <strain evidence="1">Benny 63K</strain>
    </source>
</reference>
<proteinExistence type="predicted"/>
<accession>A0ACC1IUZ3</accession>
<gene>
    <name evidence="1" type="ORF">LPJ66_000850</name>
</gene>
<dbReference type="EMBL" id="JANBPG010000031">
    <property type="protein sequence ID" value="KAJ1901356.1"/>
    <property type="molecule type" value="Genomic_DNA"/>
</dbReference>
<organism evidence="1 2">
    <name type="scientific">Kickxella alabastrina</name>
    <dbReference type="NCBI Taxonomy" id="61397"/>
    <lineage>
        <taxon>Eukaryota</taxon>
        <taxon>Fungi</taxon>
        <taxon>Fungi incertae sedis</taxon>
        <taxon>Zoopagomycota</taxon>
        <taxon>Kickxellomycotina</taxon>
        <taxon>Kickxellomycetes</taxon>
        <taxon>Kickxellales</taxon>
        <taxon>Kickxellaceae</taxon>
        <taxon>Kickxella</taxon>
    </lineage>
</organism>
<evidence type="ECO:0000313" key="2">
    <source>
        <dbReference type="Proteomes" id="UP001150581"/>
    </source>
</evidence>
<dbReference type="Proteomes" id="UP001150581">
    <property type="component" value="Unassembled WGS sequence"/>
</dbReference>
<name>A0ACC1IUZ3_9FUNG</name>
<evidence type="ECO:0000313" key="1">
    <source>
        <dbReference type="EMBL" id="KAJ1901356.1"/>
    </source>
</evidence>
<protein>
    <submittedName>
        <fullName evidence="1">Uncharacterized protein</fullName>
    </submittedName>
</protein>
<comment type="caution">
    <text evidence="1">The sequence shown here is derived from an EMBL/GenBank/DDBJ whole genome shotgun (WGS) entry which is preliminary data.</text>
</comment>